<dbReference type="OrthoDB" id="282152at2759"/>
<dbReference type="PROSITE" id="PS51133">
    <property type="entry name" value="ZF_TFIIS_2"/>
    <property type="match status" value="1"/>
</dbReference>
<dbReference type="Proteomes" id="UP000009131">
    <property type="component" value="Unassembled WGS sequence"/>
</dbReference>
<dbReference type="SUPFAM" id="SSF57783">
    <property type="entry name" value="Zinc beta-ribbon"/>
    <property type="match status" value="1"/>
</dbReference>
<evidence type="ECO:0000256" key="11">
    <source>
        <dbReference type="RuleBase" id="RU003474"/>
    </source>
</evidence>
<dbReference type="FunCoup" id="G7EAE2">
    <property type="interactions" value="183"/>
</dbReference>
<evidence type="ECO:0000256" key="10">
    <source>
        <dbReference type="PIRSR" id="PIRSR005586-2"/>
    </source>
</evidence>
<feature type="binding site" evidence="9">
    <location>
        <position position="28"/>
    </location>
    <ligand>
        <name>Zn(2+)</name>
        <dbReference type="ChEBI" id="CHEBI:29105"/>
        <label>1</label>
    </ligand>
</feature>
<proteinExistence type="inferred from homology"/>
<sequence>MIFCPTCANLLIVQTSEQSTNCFGCPTCPYLYPIKRKYYDPKPQKRKQVDDVLGGEDAWKNVDSMAVPCTKKDCNGTRAYYMQIQTRSADEPMTTFYRCTLCAHNWKE</sequence>
<dbReference type="InParanoid" id="G7EAE2"/>
<keyword evidence="2 8" id="KW-0240">DNA-directed RNA polymerase</keyword>
<evidence type="ECO:0000256" key="8">
    <source>
        <dbReference type="PIRNR" id="PIRNR005586"/>
    </source>
</evidence>
<dbReference type="InterPro" id="IPR034014">
    <property type="entry name" value="Zn_ribbon_RPC11_C"/>
</dbReference>
<comment type="caution">
    <text evidence="13">The sequence shown here is derived from an EMBL/GenBank/DDBJ whole genome shotgun (WGS) entry which is preliminary data.</text>
</comment>
<dbReference type="OMA" id="MEFCDEC"/>
<reference evidence="13 14" key="1">
    <citation type="journal article" date="2011" name="J. Gen. Appl. Microbiol.">
        <title>Draft genome sequencing of the enigmatic basidiomycete Mixia osmundae.</title>
        <authorList>
            <person name="Nishida H."/>
            <person name="Nagatsuka Y."/>
            <person name="Sugiyama J."/>
        </authorList>
    </citation>
    <scope>NUCLEOTIDE SEQUENCE [LARGE SCALE GENOMIC DNA]</scope>
    <source>
        <strain evidence="14">CBS 9802 / IAM 14324 / JCM 22182 / KY 12970</strain>
    </source>
</reference>
<comment type="similarity">
    <text evidence="8 11">Belongs to the archaeal rpoM/eukaryotic RPA12/RPB9/RPC11 RNA polymerase family.</text>
</comment>
<keyword evidence="6 8" id="KW-0804">Transcription</keyword>
<keyword evidence="4 10" id="KW-0863">Zinc-finger</keyword>
<evidence type="ECO:0000256" key="4">
    <source>
        <dbReference type="ARBA" id="ARBA00022771"/>
    </source>
</evidence>
<evidence type="ECO:0000256" key="5">
    <source>
        <dbReference type="ARBA" id="ARBA00022833"/>
    </source>
</evidence>
<dbReference type="CDD" id="cd10509">
    <property type="entry name" value="Zn-ribbon_RPC11"/>
    <property type="match status" value="1"/>
</dbReference>
<keyword evidence="5 9" id="KW-0862">Zinc</keyword>
<feature type="binding site" evidence="9">
    <location>
        <position position="69"/>
    </location>
    <ligand>
        <name>Zn(2+)</name>
        <dbReference type="ChEBI" id="CHEBI:29105"/>
        <label>2</label>
    </ligand>
</feature>
<feature type="zinc finger region" description="C4-type" evidence="10">
    <location>
        <begin position="4"/>
        <end position="28"/>
    </location>
</feature>
<dbReference type="AlphaFoldDB" id="G7EAE2"/>
<dbReference type="SMART" id="SM00661">
    <property type="entry name" value="RPOL9"/>
    <property type="match status" value="1"/>
</dbReference>
<dbReference type="GO" id="GO:0006386">
    <property type="term" value="P:termination of RNA polymerase III transcription"/>
    <property type="evidence" value="ECO:0007669"/>
    <property type="project" value="TreeGrafter"/>
</dbReference>
<accession>G7EAE2</accession>
<evidence type="ECO:0000313" key="13">
    <source>
        <dbReference type="EMBL" id="GAA99802.1"/>
    </source>
</evidence>
<evidence type="ECO:0000256" key="3">
    <source>
        <dbReference type="ARBA" id="ARBA00022723"/>
    </source>
</evidence>
<feature type="binding site" evidence="9">
    <location>
        <position position="25"/>
    </location>
    <ligand>
        <name>Zn(2+)</name>
        <dbReference type="ChEBI" id="CHEBI:29105"/>
        <label>1</label>
    </ligand>
</feature>
<keyword evidence="14" id="KW-1185">Reference proteome</keyword>
<dbReference type="InterPro" id="IPR001222">
    <property type="entry name" value="Znf_TFIIS"/>
</dbReference>
<reference evidence="13 14" key="2">
    <citation type="journal article" date="2012" name="Open Biol.">
        <title>Characteristics of nucleosomes and linker DNA regions on the genome of the basidiomycete Mixia osmundae revealed by mono- and dinucleosome mapping.</title>
        <authorList>
            <person name="Nishida H."/>
            <person name="Kondo S."/>
            <person name="Matsumoto T."/>
            <person name="Suzuki Y."/>
            <person name="Yoshikawa H."/>
            <person name="Taylor T.D."/>
            <person name="Sugiyama J."/>
        </authorList>
    </citation>
    <scope>NUCLEOTIDE SEQUENCE [LARGE SCALE GENOMIC DNA]</scope>
    <source>
        <strain evidence="14">CBS 9802 / IAM 14324 / JCM 22182 / KY 12970</strain>
    </source>
</reference>
<dbReference type="Gene3D" id="2.20.25.10">
    <property type="match status" value="1"/>
</dbReference>
<dbReference type="PANTHER" id="PTHR11239:SF12">
    <property type="entry name" value="DNA-DIRECTED RNA POLYMERASE III SUBUNIT RPC10"/>
    <property type="match status" value="1"/>
</dbReference>
<dbReference type="PANTHER" id="PTHR11239">
    <property type="entry name" value="DNA-DIRECTED RNA POLYMERASE"/>
    <property type="match status" value="1"/>
</dbReference>
<keyword evidence="3 9" id="KW-0479">Metal-binding</keyword>
<feature type="binding site" evidence="9">
    <location>
        <position position="7"/>
    </location>
    <ligand>
        <name>Zn(2+)</name>
        <dbReference type="ChEBI" id="CHEBI:29105"/>
        <label>1</label>
    </ligand>
</feature>
<dbReference type="EMBL" id="BABT02000240">
    <property type="protein sequence ID" value="GAA99802.1"/>
    <property type="molecule type" value="Genomic_DNA"/>
</dbReference>
<gene>
    <name evidence="13" type="primary">Mo06505</name>
    <name evidence="13" type="ORF">E5Q_06505</name>
</gene>
<evidence type="ECO:0000256" key="9">
    <source>
        <dbReference type="PIRSR" id="PIRSR005586-1"/>
    </source>
</evidence>
<keyword evidence="7 8" id="KW-0539">Nucleus</keyword>
<dbReference type="GO" id="GO:0003899">
    <property type="term" value="F:DNA-directed RNA polymerase activity"/>
    <property type="evidence" value="ECO:0007669"/>
    <property type="project" value="InterPro"/>
</dbReference>
<feature type="binding site" evidence="9">
    <location>
        <position position="102"/>
    </location>
    <ligand>
        <name>Zn(2+)</name>
        <dbReference type="ChEBI" id="CHEBI:29105"/>
        <label>2</label>
    </ligand>
</feature>
<evidence type="ECO:0000256" key="7">
    <source>
        <dbReference type="ARBA" id="ARBA00023242"/>
    </source>
</evidence>
<dbReference type="HOGENOM" id="CLU_093932_3_0_1"/>
<dbReference type="STRING" id="764103.G7EAE2"/>
<feature type="binding site" evidence="9">
    <location>
        <position position="4"/>
    </location>
    <ligand>
        <name>Zn(2+)</name>
        <dbReference type="ChEBI" id="CHEBI:29105"/>
        <label>1</label>
    </ligand>
</feature>
<comment type="function">
    <text evidence="8">DNA-dependent RNA polymerase catalyzes the transcription of DNA into RNA using the four ribonucleoside triphosphates as substrates.</text>
</comment>
<dbReference type="FunFam" id="2.20.25.10:FF:000005">
    <property type="entry name" value="DNA-directed RNA polymerase subunit"/>
    <property type="match status" value="1"/>
</dbReference>
<dbReference type="GO" id="GO:0005666">
    <property type="term" value="C:RNA polymerase III complex"/>
    <property type="evidence" value="ECO:0007669"/>
    <property type="project" value="TreeGrafter"/>
</dbReference>
<name>G7EAE2_MIXOS</name>
<evidence type="ECO:0000256" key="1">
    <source>
        <dbReference type="ARBA" id="ARBA00004123"/>
    </source>
</evidence>
<evidence type="ECO:0000259" key="12">
    <source>
        <dbReference type="PROSITE" id="PS51133"/>
    </source>
</evidence>
<evidence type="ECO:0000256" key="2">
    <source>
        <dbReference type="ARBA" id="ARBA00022478"/>
    </source>
</evidence>
<dbReference type="GO" id="GO:0003676">
    <property type="term" value="F:nucleic acid binding"/>
    <property type="evidence" value="ECO:0007669"/>
    <property type="project" value="InterPro"/>
</dbReference>
<evidence type="ECO:0000313" key="14">
    <source>
        <dbReference type="Proteomes" id="UP000009131"/>
    </source>
</evidence>
<comment type="subcellular location">
    <subcellularLocation>
        <location evidence="1 8">Nucleus</location>
    </subcellularLocation>
</comment>
<dbReference type="RefSeq" id="XP_014570915.1">
    <property type="nucleotide sequence ID" value="XM_014715429.1"/>
</dbReference>
<dbReference type="Pfam" id="PF01096">
    <property type="entry name" value="Zn_ribbon_TFIIS"/>
    <property type="match status" value="1"/>
</dbReference>
<dbReference type="eggNOG" id="KOG2906">
    <property type="taxonomic scope" value="Eukaryota"/>
</dbReference>
<dbReference type="GO" id="GO:0008270">
    <property type="term" value="F:zinc ion binding"/>
    <property type="evidence" value="ECO:0007669"/>
    <property type="project" value="UniProtKB-KW"/>
</dbReference>
<feature type="binding site" evidence="9">
    <location>
        <position position="99"/>
    </location>
    <ligand>
        <name>Zn(2+)</name>
        <dbReference type="ChEBI" id="CHEBI:29105"/>
        <label>2</label>
    </ligand>
</feature>
<dbReference type="PIRSF" id="PIRSF005586">
    <property type="entry name" value="RNApol_RpoM"/>
    <property type="match status" value="1"/>
</dbReference>
<dbReference type="InterPro" id="IPR012164">
    <property type="entry name" value="Rpa12/Rpb9/Rpc10/TFS"/>
</dbReference>
<dbReference type="SMART" id="SM00440">
    <property type="entry name" value="ZnF_C2C2"/>
    <property type="match status" value="1"/>
</dbReference>
<feature type="binding site" evidence="9">
    <location>
        <position position="74"/>
    </location>
    <ligand>
        <name>Zn(2+)</name>
        <dbReference type="ChEBI" id="CHEBI:29105"/>
        <label>2</label>
    </ligand>
</feature>
<organism evidence="13 14">
    <name type="scientific">Mixia osmundae (strain CBS 9802 / IAM 14324 / JCM 22182 / KY 12970)</name>
    <dbReference type="NCBI Taxonomy" id="764103"/>
    <lineage>
        <taxon>Eukaryota</taxon>
        <taxon>Fungi</taxon>
        <taxon>Dikarya</taxon>
        <taxon>Basidiomycota</taxon>
        <taxon>Pucciniomycotina</taxon>
        <taxon>Mixiomycetes</taxon>
        <taxon>Mixiales</taxon>
        <taxon>Mixiaceae</taxon>
        <taxon>Mixia</taxon>
    </lineage>
</organism>
<dbReference type="Pfam" id="PF02150">
    <property type="entry name" value="Zn_ribbon_RPB9"/>
    <property type="match status" value="1"/>
</dbReference>
<feature type="domain" description="TFIIS-type" evidence="12">
    <location>
        <begin position="65"/>
        <end position="107"/>
    </location>
</feature>
<dbReference type="InterPro" id="IPR001529">
    <property type="entry name" value="Zn_ribbon_RPB9"/>
</dbReference>
<evidence type="ECO:0000256" key="6">
    <source>
        <dbReference type="ARBA" id="ARBA00023163"/>
    </source>
</evidence>
<protein>
    <recommendedName>
        <fullName evidence="8">DNA-directed RNA polymerase subunit</fullName>
    </recommendedName>
</protein>